<reference evidence="3" key="1">
    <citation type="journal article" date="2019" name="Int. J. Syst. Evol. Microbiol.">
        <title>The Global Catalogue of Microorganisms (GCM) 10K type strain sequencing project: providing services to taxonomists for standard genome sequencing and annotation.</title>
        <authorList>
            <consortium name="The Broad Institute Genomics Platform"/>
            <consortium name="The Broad Institute Genome Sequencing Center for Infectious Disease"/>
            <person name="Wu L."/>
            <person name="Ma J."/>
        </authorList>
    </citation>
    <scope>NUCLEOTIDE SEQUENCE [LARGE SCALE GENOMIC DNA]</scope>
    <source>
        <strain evidence="3">TISTR 1511</strain>
    </source>
</reference>
<protein>
    <submittedName>
        <fullName evidence="2">DUF58 domain-containing protein</fullName>
    </submittedName>
</protein>
<dbReference type="PANTHER" id="PTHR33608">
    <property type="entry name" value="BLL2464 PROTEIN"/>
    <property type="match status" value="1"/>
</dbReference>
<sequence>MTGPLLNRVKTKLRLTSKLRSTHLLHGTHAAYAKGRSFDLDELREYVPGDDVADIDWNASARATTTLVREHVAERRLRLCVALVGGANMRAQTDSGDTKWQIASDVAGALGFLAVRAGDEVGALIAAGPALVTHPYRTTESHLERILQSHRQQVIPAAAPESTEPAIDDTADTSADSSVTELSETLASMMRLLKHRRLVAVIADSVPITAALEQQLNRLGARHDVIWVEVADASPFAATQRGARDVQTGWSLAGVLLGNRKLQAEFAAAEETRRAQIRHSVEQHGGVYVCVNARATAITELLHALEVRANARRR</sequence>
<gene>
    <name evidence="2" type="ORF">ACFSUQ_01865</name>
</gene>
<proteinExistence type="predicted"/>
<dbReference type="InterPro" id="IPR002881">
    <property type="entry name" value="DUF58"/>
</dbReference>
<accession>A0ABW5RG85</accession>
<evidence type="ECO:0000259" key="1">
    <source>
        <dbReference type="Pfam" id="PF01882"/>
    </source>
</evidence>
<evidence type="ECO:0000313" key="2">
    <source>
        <dbReference type="EMBL" id="MFD2674053.1"/>
    </source>
</evidence>
<dbReference type="Proteomes" id="UP001597453">
    <property type="component" value="Unassembled WGS sequence"/>
</dbReference>
<dbReference type="Pfam" id="PF01882">
    <property type="entry name" value="DUF58"/>
    <property type="match status" value="1"/>
</dbReference>
<name>A0ABW5RG85_9MICO</name>
<comment type="caution">
    <text evidence="2">The sequence shown here is derived from an EMBL/GenBank/DDBJ whole genome shotgun (WGS) entry which is preliminary data.</text>
</comment>
<organism evidence="2 3">
    <name type="scientific">Gulosibacter bifidus</name>
    <dbReference type="NCBI Taxonomy" id="272239"/>
    <lineage>
        <taxon>Bacteria</taxon>
        <taxon>Bacillati</taxon>
        <taxon>Actinomycetota</taxon>
        <taxon>Actinomycetes</taxon>
        <taxon>Micrococcales</taxon>
        <taxon>Microbacteriaceae</taxon>
        <taxon>Gulosibacter</taxon>
    </lineage>
</organism>
<evidence type="ECO:0000313" key="3">
    <source>
        <dbReference type="Proteomes" id="UP001597453"/>
    </source>
</evidence>
<dbReference type="EMBL" id="JBHUNF010000001">
    <property type="protein sequence ID" value="MFD2674053.1"/>
    <property type="molecule type" value="Genomic_DNA"/>
</dbReference>
<dbReference type="PANTHER" id="PTHR33608:SF6">
    <property type="entry name" value="BLL2464 PROTEIN"/>
    <property type="match status" value="1"/>
</dbReference>
<keyword evidence="3" id="KW-1185">Reference proteome</keyword>
<dbReference type="RefSeq" id="WP_066054712.1">
    <property type="nucleotide sequence ID" value="NZ_JBHUNF010000001.1"/>
</dbReference>
<feature type="domain" description="DUF58" evidence="1">
    <location>
        <begin position="42"/>
        <end position="271"/>
    </location>
</feature>